<protein>
    <recommendedName>
        <fullName evidence="2">Integrase catalytic domain-containing protein</fullName>
    </recommendedName>
</protein>
<dbReference type="PANTHER" id="PTHR42648">
    <property type="entry name" value="TRANSPOSASE, PUTATIVE-RELATED"/>
    <property type="match status" value="1"/>
</dbReference>
<dbReference type="PROSITE" id="PS50994">
    <property type="entry name" value="INTEGRASE"/>
    <property type="match status" value="1"/>
</dbReference>
<dbReference type="PANTHER" id="PTHR42648:SF28">
    <property type="entry name" value="TRANSPOSON-ENCODED PROTEIN WITH RIBONUCLEASE H-LIKE AND RETROVIRUS ZINC FINGER-LIKE DOMAINS"/>
    <property type="match status" value="1"/>
</dbReference>
<dbReference type="EMBL" id="QXGC01003767">
    <property type="protein sequence ID" value="KAE9173259.1"/>
    <property type="molecule type" value="Genomic_DNA"/>
</dbReference>
<dbReference type="Gene3D" id="3.30.420.10">
    <property type="entry name" value="Ribonuclease H-like superfamily/Ribonuclease H"/>
    <property type="match status" value="1"/>
</dbReference>
<evidence type="ECO:0000256" key="1">
    <source>
        <dbReference type="SAM" id="MobiDB-lite"/>
    </source>
</evidence>
<accession>A0A6G0MN43</accession>
<feature type="region of interest" description="Disordered" evidence="1">
    <location>
        <begin position="310"/>
        <end position="335"/>
    </location>
</feature>
<dbReference type="InterPro" id="IPR039537">
    <property type="entry name" value="Retrotran_Ty1/copia-like"/>
</dbReference>
<sequence>MADEGFVEGMMLRRRQFDIHEACQLDKQRAKAALKHLDRGATERNELVFADILFPPRNYNCTRFKAVLVIIDAHTRFVTAFPVKDETKEEVNPLFQRYVTWAERHCPGCKVRTVFSDGGGELINDEITNWYQGHGIVHTTTPRNSLIINMVERSHQTLDGMMKSMMKEAGLPTSFWVDALHYAVYLKNRSYSTPIEQTSYEAMWNRKLDIHHVRKFEALAYVHSKVGPSRHKYADNCRVGFTLGYRENALGCKVYFPTEGSVLFGGQVIVNEQVLYKDRHGPPFEDNIRQWVVDAYPNLNSARRRDYDLPAVGGREHDTGVHHGGSDGEETLVDDEDTVGKVQRTAEAPHASWMNREPPVLNDAIVFTNPVQPSSGTADELGAESQDPEGDQEAGASGTDGDSTAGIDYVGDQNMDATKYEEGGRQNNDEVEGDYSDAGEDEAFDTYPEDDSDPYDDSDVQSQQSYNSRDGCPVTRHSSLNPLHQSSLSTAASEKTKNETKRERFYRPGCIARPGLENWYSRMDQPRLTRHTQQKDSSRRVTLCNPYRCRLIRRTVFQPEM</sequence>
<evidence type="ECO:0000313" key="6">
    <source>
        <dbReference type="Proteomes" id="UP000488956"/>
    </source>
</evidence>
<feature type="region of interest" description="Disordered" evidence="1">
    <location>
        <begin position="369"/>
        <end position="504"/>
    </location>
</feature>
<evidence type="ECO:0000313" key="5">
    <source>
        <dbReference type="Proteomes" id="UP000476176"/>
    </source>
</evidence>
<evidence type="ECO:0000313" key="3">
    <source>
        <dbReference type="EMBL" id="KAE9067226.1"/>
    </source>
</evidence>
<dbReference type="SUPFAM" id="SSF53098">
    <property type="entry name" value="Ribonuclease H-like"/>
    <property type="match status" value="1"/>
</dbReference>
<feature type="compositionally biased region" description="Basic and acidic residues" evidence="1">
    <location>
        <begin position="494"/>
        <end position="504"/>
    </location>
</feature>
<feature type="compositionally biased region" description="Polar residues" evidence="1">
    <location>
        <begin position="476"/>
        <end position="493"/>
    </location>
</feature>
<feature type="domain" description="Integrase catalytic" evidence="2">
    <location>
        <begin position="39"/>
        <end position="208"/>
    </location>
</feature>
<comment type="caution">
    <text evidence="4">The sequence shown here is derived from an EMBL/GenBank/DDBJ whole genome shotgun (WGS) entry which is preliminary data.</text>
</comment>
<gene>
    <name evidence="4" type="ORF">PF004_g27030</name>
    <name evidence="3" type="ORF">PF010_g27551</name>
</gene>
<dbReference type="GO" id="GO:0003676">
    <property type="term" value="F:nucleic acid binding"/>
    <property type="evidence" value="ECO:0007669"/>
    <property type="project" value="InterPro"/>
</dbReference>
<dbReference type="Proteomes" id="UP000488956">
    <property type="component" value="Unassembled WGS sequence"/>
</dbReference>
<dbReference type="InterPro" id="IPR012337">
    <property type="entry name" value="RNaseH-like_sf"/>
</dbReference>
<reference evidence="5 6" key="1">
    <citation type="submission" date="2018-09" db="EMBL/GenBank/DDBJ databases">
        <title>Genomic investigation of the strawberry pathogen Phytophthora fragariae indicates pathogenicity is determined by transcriptional variation in three key races.</title>
        <authorList>
            <person name="Adams T.M."/>
            <person name="Armitage A.D."/>
            <person name="Sobczyk M.K."/>
            <person name="Bates H.J."/>
            <person name="Dunwell J.M."/>
            <person name="Nellist C.F."/>
            <person name="Harrison R.J."/>
        </authorList>
    </citation>
    <scope>NUCLEOTIDE SEQUENCE [LARGE SCALE GENOMIC DNA]</scope>
    <source>
        <strain evidence="4 5">BC-23</strain>
        <strain evidence="3 6">ONT-3</strain>
    </source>
</reference>
<name>A0A6G0MN43_9STRA</name>
<dbReference type="InterPro" id="IPR036397">
    <property type="entry name" value="RNaseH_sf"/>
</dbReference>
<dbReference type="InterPro" id="IPR001584">
    <property type="entry name" value="Integrase_cat-core"/>
</dbReference>
<feature type="compositionally biased region" description="Basic and acidic residues" evidence="1">
    <location>
        <begin position="310"/>
        <end position="326"/>
    </location>
</feature>
<proteinExistence type="predicted"/>
<evidence type="ECO:0000259" key="2">
    <source>
        <dbReference type="PROSITE" id="PS50994"/>
    </source>
</evidence>
<evidence type="ECO:0000313" key="4">
    <source>
        <dbReference type="EMBL" id="KAE9173259.1"/>
    </source>
</evidence>
<dbReference type="AlphaFoldDB" id="A0A6G0MN43"/>
<dbReference type="GO" id="GO:0015074">
    <property type="term" value="P:DNA integration"/>
    <property type="evidence" value="ECO:0007669"/>
    <property type="project" value="InterPro"/>
</dbReference>
<feature type="compositionally biased region" description="Basic and acidic residues" evidence="1">
    <location>
        <begin position="418"/>
        <end position="428"/>
    </location>
</feature>
<organism evidence="4 5">
    <name type="scientific">Phytophthora fragariae</name>
    <dbReference type="NCBI Taxonomy" id="53985"/>
    <lineage>
        <taxon>Eukaryota</taxon>
        <taxon>Sar</taxon>
        <taxon>Stramenopiles</taxon>
        <taxon>Oomycota</taxon>
        <taxon>Peronosporomycetes</taxon>
        <taxon>Peronosporales</taxon>
        <taxon>Peronosporaceae</taxon>
        <taxon>Phytophthora</taxon>
    </lineage>
</organism>
<dbReference type="EMBL" id="QXFX01003752">
    <property type="protein sequence ID" value="KAE9067226.1"/>
    <property type="molecule type" value="Genomic_DNA"/>
</dbReference>
<feature type="compositionally biased region" description="Acidic residues" evidence="1">
    <location>
        <begin position="429"/>
        <end position="459"/>
    </location>
</feature>
<dbReference type="Proteomes" id="UP000476176">
    <property type="component" value="Unassembled WGS sequence"/>
</dbReference>